<protein>
    <submittedName>
        <fullName evidence="2">Uncharacterized protein</fullName>
    </submittedName>
</protein>
<dbReference type="Proteomes" id="UP000193380">
    <property type="component" value="Unassembled WGS sequence"/>
</dbReference>
<dbReference type="STRING" id="8022.A0A060XNY5"/>
<reference evidence="2" key="2">
    <citation type="submission" date="2014-03" db="EMBL/GenBank/DDBJ databases">
        <authorList>
            <person name="Genoscope - CEA"/>
        </authorList>
    </citation>
    <scope>NUCLEOTIDE SEQUENCE</scope>
</reference>
<organism evidence="2 3">
    <name type="scientific">Oncorhynchus mykiss</name>
    <name type="common">Rainbow trout</name>
    <name type="synonym">Salmo gairdneri</name>
    <dbReference type="NCBI Taxonomy" id="8022"/>
    <lineage>
        <taxon>Eukaryota</taxon>
        <taxon>Metazoa</taxon>
        <taxon>Chordata</taxon>
        <taxon>Craniata</taxon>
        <taxon>Vertebrata</taxon>
        <taxon>Euteleostomi</taxon>
        <taxon>Actinopterygii</taxon>
        <taxon>Neopterygii</taxon>
        <taxon>Teleostei</taxon>
        <taxon>Protacanthopterygii</taxon>
        <taxon>Salmoniformes</taxon>
        <taxon>Salmonidae</taxon>
        <taxon>Salmoninae</taxon>
        <taxon>Oncorhynchus</taxon>
    </lineage>
</organism>
<evidence type="ECO:0000313" key="2">
    <source>
        <dbReference type="EMBL" id="CDQ80937.1"/>
    </source>
</evidence>
<gene>
    <name evidence="2" type="ORF">GSONMT00051624001</name>
</gene>
<feature type="compositionally biased region" description="Basic and acidic residues" evidence="1">
    <location>
        <begin position="90"/>
        <end position="107"/>
    </location>
</feature>
<feature type="compositionally biased region" description="Basic and acidic residues" evidence="1">
    <location>
        <begin position="74"/>
        <end position="83"/>
    </location>
</feature>
<evidence type="ECO:0000313" key="3">
    <source>
        <dbReference type="Proteomes" id="UP000193380"/>
    </source>
</evidence>
<dbReference type="EMBL" id="FR905679">
    <property type="protein sequence ID" value="CDQ80937.1"/>
    <property type="molecule type" value="Genomic_DNA"/>
</dbReference>
<accession>A0A060XNY5</accession>
<feature type="region of interest" description="Disordered" evidence="1">
    <location>
        <begin position="74"/>
        <end position="194"/>
    </location>
</feature>
<name>A0A060XNY5_ONCMY</name>
<evidence type="ECO:0000256" key="1">
    <source>
        <dbReference type="SAM" id="MobiDB-lite"/>
    </source>
</evidence>
<dbReference type="AlphaFoldDB" id="A0A060XNY5"/>
<sequence length="194" mass="23139">MGEKKYLNQYCRRKLLFYCRDESKARFISVQCGFPSCESNCQCLFTRLGLMNLVCAQHAALLEKKSDEEVLTHKEEVKGHEPELEVPGADVKDIEARLKSVEEKRETPEDEERNQESWDLNDEKEKRIWKPTHRYHHKEVSEEKREEPDEERSQESWSLGDEKEKRYRPTYRYTPKTHHKRDEDVKSAVRNPGI</sequence>
<reference evidence="2" key="1">
    <citation type="journal article" date="2014" name="Nat. Commun.">
        <title>The rainbow trout genome provides novel insights into evolution after whole-genome duplication in vertebrates.</title>
        <authorList>
            <person name="Berthelot C."/>
            <person name="Brunet F."/>
            <person name="Chalopin D."/>
            <person name="Juanchich A."/>
            <person name="Bernard M."/>
            <person name="Noel B."/>
            <person name="Bento P."/>
            <person name="Da Silva C."/>
            <person name="Labadie K."/>
            <person name="Alberti A."/>
            <person name="Aury J.M."/>
            <person name="Louis A."/>
            <person name="Dehais P."/>
            <person name="Bardou P."/>
            <person name="Montfort J."/>
            <person name="Klopp C."/>
            <person name="Cabau C."/>
            <person name="Gaspin C."/>
            <person name="Thorgaard G.H."/>
            <person name="Boussaha M."/>
            <person name="Quillet E."/>
            <person name="Guyomard R."/>
            <person name="Galiana D."/>
            <person name="Bobe J."/>
            <person name="Volff J.N."/>
            <person name="Genet C."/>
            <person name="Wincker P."/>
            <person name="Jaillon O."/>
            <person name="Roest Crollius H."/>
            <person name="Guiguen Y."/>
        </authorList>
    </citation>
    <scope>NUCLEOTIDE SEQUENCE [LARGE SCALE GENOMIC DNA]</scope>
</reference>
<feature type="compositionally biased region" description="Basic and acidic residues" evidence="1">
    <location>
        <begin position="138"/>
        <end position="167"/>
    </location>
</feature>
<dbReference type="PaxDb" id="8022-A0A060XNY5"/>
<proteinExistence type="predicted"/>